<evidence type="ECO:0000313" key="1">
    <source>
        <dbReference type="EMBL" id="KAK3300652.1"/>
    </source>
</evidence>
<proteinExistence type="predicted"/>
<organism evidence="1 2">
    <name type="scientific">Chaetomium fimeti</name>
    <dbReference type="NCBI Taxonomy" id="1854472"/>
    <lineage>
        <taxon>Eukaryota</taxon>
        <taxon>Fungi</taxon>
        <taxon>Dikarya</taxon>
        <taxon>Ascomycota</taxon>
        <taxon>Pezizomycotina</taxon>
        <taxon>Sordariomycetes</taxon>
        <taxon>Sordariomycetidae</taxon>
        <taxon>Sordariales</taxon>
        <taxon>Chaetomiaceae</taxon>
        <taxon>Chaetomium</taxon>
    </lineage>
</organism>
<dbReference type="EMBL" id="JAUEPN010000001">
    <property type="protein sequence ID" value="KAK3300652.1"/>
    <property type="molecule type" value="Genomic_DNA"/>
</dbReference>
<dbReference type="AlphaFoldDB" id="A0AAE0HQ20"/>
<dbReference type="RefSeq" id="XP_062664166.1">
    <property type="nucleotide sequence ID" value="XM_062799263.1"/>
</dbReference>
<dbReference type="GeneID" id="87836211"/>
<accession>A0AAE0HQ20</accession>
<reference evidence="1" key="2">
    <citation type="submission" date="2023-06" db="EMBL/GenBank/DDBJ databases">
        <authorList>
            <consortium name="Lawrence Berkeley National Laboratory"/>
            <person name="Haridas S."/>
            <person name="Hensen N."/>
            <person name="Bonometti L."/>
            <person name="Westerberg I."/>
            <person name="Brannstrom I.O."/>
            <person name="Guillou S."/>
            <person name="Cros-Aarteil S."/>
            <person name="Calhoun S."/>
            <person name="Kuo A."/>
            <person name="Mondo S."/>
            <person name="Pangilinan J."/>
            <person name="Riley R."/>
            <person name="Labutti K."/>
            <person name="Andreopoulos B."/>
            <person name="Lipzen A."/>
            <person name="Chen C."/>
            <person name="Yanf M."/>
            <person name="Daum C."/>
            <person name="Ng V."/>
            <person name="Clum A."/>
            <person name="Steindorff A."/>
            <person name="Ohm R."/>
            <person name="Martin F."/>
            <person name="Silar P."/>
            <person name="Natvig D."/>
            <person name="Lalanne C."/>
            <person name="Gautier V."/>
            <person name="Ament-Velasquez S.L."/>
            <person name="Kruys A."/>
            <person name="Hutchinson M.I."/>
            <person name="Powell A.J."/>
            <person name="Barry K."/>
            <person name="Miller A.N."/>
            <person name="Grigoriev I.V."/>
            <person name="Debuchy R."/>
            <person name="Gladieux P."/>
            <person name="Thoren M.H."/>
            <person name="Johannesson H."/>
        </authorList>
    </citation>
    <scope>NUCLEOTIDE SEQUENCE</scope>
    <source>
        <strain evidence="1">CBS 168.71</strain>
    </source>
</reference>
<comment type="caution">
    <text evidence="1">The sequence shown here is derived from an EMBL/GenBank/DDBJ whole genome shotgun (WGS) entry which is preliminary data.</text>
</comment>
<evidence type="ECO:0000313" key="2">
    <source>
        <dbReference type="Proteomes" id="UP001278766"/>
    </source>
</evidence>
<dbReference type="Proteomes" id="UP001278766">
    <property type="component" value="Unassembled WGS sequence"/>
</dbReference>
<sequence length="171" mass="18222">MALLRESSSCRRRWVCLVHGGDTVRFPLRAHQSGSNPRSAHSSVAAGKRPGFTLAQTGKAELQPRRRGGSLNPRVAWHGFAGCAAALGAGGNQSLQLEPGTNLHPSSFVNERASRIRLATKLKSAAACAGSFPFSVSSPGEKLAFCLEGCCDGCRKTRENEECARAARCRK</sequence>
<reference evidence="1" key="1">
    <citation type="journal article" date="2023" name="Mol. Phylogenet. Evol.">
        <title>Genome-scale phylogeny and comparative genomics of the fungal order Sordariales.</title>
        <authorList>
            <person name="Hensen N."/>
            <person name="Bonometti L."/>
            <person name="Westerberg I."/>
            <person name="Brannstrom I.O."/>
            <person name="Guillou S."/>
            <person name="Cros-Aarteil S."/>
            <person name="Calhoun S."/>
            <person name="Haridas S."/>
            <person name="Kuo A."/>
            <person name="Mondo S."/>
            <person name="Pangilinan J."/>
            <person name="Riley R."/>
            <person name="LaButti K."/>
            <person name="Andreopoulos B."/>
            <person name="Lipzen A."/>
            <person name="Chen C."/>
            <person name="Yan M."/>
            <person name="Daum C."/>
            <person name="Ng V."/>
            <person name="Clum A."/>
            <person name="Steindorff A."/>
            <person name="Ohm R.A."/>
            <person name="Martin F."/>
            <person name="Silar P."/>
            <person name="Natvig D.O."/>
            <person name="Lalanne C."/>
            <person name="Gautier V."/>
            <person name="Ament-Velasquez S.L."/>
            <person name="Kruys A."/>
            <person name="Hutchinson M.I."/>
            <person name="Powell A.J."/>
            <person name="Barry K."/>
            <person name="Miller A.N."/>
            <person name="Grigoriev I.V."/>
            <person name="Debuchy R."/>
            <person name="Gladieux P."/>
            <person name="Hiltunen Thoren M."/>
            <person name="Johannesson H."/>
        </authorList>
    </citation>
    <scope>NUCLEOTIDE SEQUENCE</scope>
    <source>
        <strain evidence="1">CBS 168.71</strain>
    </source>
</reference>
<protein>
    <submittedName>
        <fullName evidence="1">Uncharacterized protein</fullName>
    </submittedName>
</protein>
<keyword evidence="2" id="KW-1185">Reference proteome</keyword>
<gene>
    <name evidence="1" type="ORF">B0H64DRAFT_20136</name>
</gene>
<name>A0AAE0HQ20_9PEZI</name>